<name>U4USF3_DENPD</name>
<keyword evidence="3 6" id="KW-0518">Myosin</keyword>
<organism evidence="8 9">
    <name type="scientific">Dendroctonus ponderosae</name>
    <name type="common">Mountain pine beetle</name>
    <dbReference type="NCBI Taxonomy" id="77166"/>
    <lineage>
        <taxon>Eukaryota</taxon>
        <taxon>Metazoa</taxon>
        <taxon>Ecdysozoa</taxon>
        <taxon>Arthropoda</taxon>
        <taxon>Hexapoda</taxon>
        <taxon>Insecta</taxon>
        <taxon>Pterygota</taxon>
        <taxon>Neoptera</taxon>
        <taxon>Endopterygota</taxon>
        <taxon>Coleoptera</taxon>
        <taxon>Polyphaga</taxon>
        <taxon>Cucujiformia</taxon>
        <taxon>Curculionidae</taxon>
        <taxon>Scolytinae</taxon>
        <taxon>Dendroctonus</taxon>
    </lineage>
</organism>
<dbReference type="Gene3D" id="3.40.850.10">
    <property type="entry name" value="Kinesin motor domain"/>
    <property type="match status" value="1"/>
</dbReference>
<evidence type="ECO:0000256" key="5">
    <source>
        <dbReference type="ARBA" id="ARBA00023203"/>
    </source>
</evidence>
<dbReference type="Proteomes" id="UP000030742">
    <property type="component" value="Unassembled WGS sequence"/>
</dbReference>
<dbReference type="GO" id="GO:0016020">
    <property type="term" value="C:membrane"/>
    <property type="evidence" value="ECO:0007669"/>
    <property type="project" value="TreeGrafter"/>
</dbReference>
<dbReference type="PANTHER" id="PTHR13140">
    <property type="entry name" value="MYOSIN"/>
    <property type="match status" value="1"/>
</dbReference>
<keyword evidence="5 6" id="KW-0009">Actin-binding</keyword>
<dbReference type="InterPro" id="IPR036961">
    <property type="entry name" value="Kinesin_motor_dom_sf"/>
</dbReference>
<accession>U4USF3</accession>
<dbReference type="GO" id="GO:0007015">
    <property type="term" value="P:actin filament organization"/>
    <property type="evidence" value="ECO:0007669"/>
    <property type="project" value="TreeGrafter"/>
</dbReference>
<keyword evidence="4 6" id="KW-0505">Motor protein</keyword>
<gene>
    <name evidence="8" type="ORF">D910_10332</name>
</gene>
<evidence type="ECO:0000256" key="2">
    <source>
        <dbReference type="ARBA" id="ARBA00022840"/>
    </source>
</evidence>
<comment type="caution">
    <text evidence="6">Lacks conserved residue(s) required for the propagation of feature annotation.</text>
</comment>
<evidence type="ECO:0000256" key="1">
    <source>
        <dbReference type="ARBA" id="ARBA00022741"/>
    </source>
</evidence>
<dbReference type="GO" id="GO:0016459">
    <property type="term" value="C:myosin complex"/>
    <property type="evidence" value="ECO:0007669"/>
    <property type="project" value="UniProtKB-KW"/>
</dbReference>
<dbReference type="GO" id="GO:0000146">
    <property type="term" value="F:microfilament motor activity"/>
    <property type="evidence" value="ECO:0007669"/>
    <property type="project" value="TreeGrafter"/>
</dbReference>
<feature type="binding site" evidence="6">
    <location>
        <begin position="155"/>
        <end position="162"/>
    </location>
    <ligand>
        <name>ATP</name>
        <dbReference type="ChEBI" id="CHEBI:30616"/>
    </ligand>
</feature>
<dbReference type="InterPro" id="IPR001609">
    <property type="entry name" value="Myosin_head_motor_dom-like"/>
</dbReference>
<evidence type="ECO:0000256" key="6">
    <source>
        <dbReference type="PROSITE-ProRule" id="PRU00782"/>
    </source>
</evidence>
<keyword evidence="2 6" id="KW-0067">ATP-binding</keyword>
<dbReference type="PROSITE" id="PS51456">
    <property type="entry name" value="MYOSIN_MOTOR"/>
    <property type="match status" value="1"/>
</dbReference>
<dbReference type="EMBL" id="KB632343">
    <property type="protein sequence ID" value="ERL93030.1"/>
    <property type="molecule type" value="Genomic_DNA"/>
</dbReference>
<dbReference type="Gene3D" id="1.10.10.820">
    <property type="match status" value="1"/>
</dbReference>
<evidence type="ECO:0000313" key="9">
    <source>
        <dbReference type="Proteomes" id="UP000030742"/>
    </source>
</evidence>
<dbReference type="SMART" id="SM00242">
    <property type="entry name" value="MYSc"/>
    <property type="match status" value="1"/>
</dbReference>
<dbReference type="OrthoDB" id="8182952at2759"/>
<dbReference type="SUPFAM" id="SSF52540">
    <property type="entry name" value="P-loop containing nucleoside triphosphate hydrolases"/>
    <property type="match status" value="1"/>
</dbReference>
<evidence type="ECO:0000256" key="3">
    <source>
        <dbReference type="ARBA" id="ARBA00023123"/>
    </source>
</evidence>
<reference evidence="8 9" key="1">
    <citation type="journal article" date="2013" name="Genome Biol.">
        <title>Draft genome of the mountain pine beetle, Dendroctonus ponderosae Hopkins, a major forest pest.</title>
        <authorList>
            <person name="Keeling C.I."/>
            <person name="Yuen M.M."/>
            <person name="Liao N.Y."/>
            <person name="Docking T.R."/>
            <person name="Chan S.K."/>
            <person name="Taylor G.A."/>
            <person name="Palmquist D.L."/>
            <person name="Jackman S.D."/>
            <person name="Nguyen A."/>
            <person name="Li M."/>
            <person name="Henderson H."/>
            <person name="Janes J.K."/>
            <person name="Zhao Y."/>
            <person name="Pandoh P."/>
            <person name="Moore R."/>
            <person name="Sperling F.A."/>
            <person name="Huber D.P."/>
            <person name="Birol I."/>
            <person name="Jones S.J."/>
            <person name="Bohlmann J."/>
        </authorList>
    </citation>
    <scope>NUCLEOTIDE SEQUENCE</scope>
</reference>
<sequence>MDWNAGDLIWFDPGLGHSIPGEVLECHKSANVITVQAVVNGKAQTFALQDGEGQVRRRQDLGTKGVEDMVQLTDLHEAALLWNLKLRYNANLIYTYAGSILVAVNPYRMFDGCYGIESAQKYRGKLIGDLPPHLFASAAAAYSALPSPQVVVISGESGSGKTESTKLVMQYLAAVAPSAPRGQALVTEQILEATPLLEAFGNARTVRNDNSSRFGKYLEVYFKQGSIIGAKVTQYLLEKSRIVTQAPGERNYHVFYELLGGLSNADKQKYGLVDAEKYFYLNQGGSDCSPGHSGSGADWKALTRAMQVLGVSESEQEGIVKVLASVLHLGNVYFHRRQLR</sequence>
<dbReference type="FunFam" id="1.10.10.820:FF:000011">
    <property type="entry name" value="Myosin 10A, isoform C"/>
    <property type="match status" value="1"/>
</dbReference>
<dbReference type="FunFam" id="3.40.850.10:FF:000376">
    <property type="entry name" value="Unconventional myosin class XV"/>
    <property type="match status" value="1"/>
</dbReference>
<dbReference type="GO" id="GO:0005524">
    <property type="term" value="F:ATP binding"/>
    <property type="evidence" value="ECO:0007669"/>
    <property type="project" value="UniProtKB-UniRule"/>
</dbReference>
<dbReference type="PRINTS" id="PR00193">
    <property type="entry name" value="MYOSINHEAVY"/>
</dbReference>
<dbReference type="AlphaFoldDB" id="U4USF3"/>
<dbReference type="PANTHER" id="PTHR13140:SF709">
    <property type="entry name" value="UNCONVENTIONAL MYOSIN-XV"/>
    <property type="match status" value="1"/>
</dbReference>
<dbReference type="GO" id="GO:0098858">
    <property type="term" value="C:actin-based cell projection"/>
    <property type="evidence" value="ECO:0007669"/>
    <property type="project" value="TreeGrafter"/>
</dbReference>
<evidence type="ECO:0000313" key="8">
    <source>
        <dbReference type="EMBL" id="ERL93030.1"/>
    </source>
</evidence>
<keyword evidence="1 6" id="KW-0547">Nucleotide-binding</keyword>
<comment type="similarity">
    <text evidence="6">Belongs to the TRAFAC class myosin-kinesin ATPase superfamily. Myosin family.</text>
</comment>
<dbReference type="GO" id="GO:0005737">
    <property type="term" value="C:cytoplasm"/>
    <property type="evidence" value="ECO:0007669"/>
    <property type="project" value="TreeGrafter"/>
</dbReference>
<dbReference type="STRING" id="77166.U4USF3"/>
<protein>
    <recommendedName>
        <fullName evidence="7">Myosin motor domain-containing protein</fullName>
    </recommendedName>
</protein>
<evidence type="ECO:0000259" key="7">
    <source>
        <dbReference type="PROSITE" id="PS51456"/>
    </source>
</evidence>
<evidence type="ECO:0000256" key="4">
    <source>
        <dbReference type="ARBA" id="ARBA00023175"/>
    </source>
</evidence>
<dbReference type="InterPro" id="IPR027417">
    <property type="entry name" value="P-loop_NTPase"/>
</dbReference>
<dbReference type="GO" id="GO:0051015">
    <property type="term" value="F:actin filament binding"/>
    <property type="evidence" value="ECO:0007669"/>
    <property type="project" value="TreeGrafter"/>
</dbReference>
<feature type="domain" description="Myosin motor" evidence="7">
    <location>
        <begin position="64"/>
        <end position="340"/>
    </location>
</feature>
<proteinExistence type="inferred from homology"/>
<dbReference type="Gene3D" id="1.20.120.720">
    <property type="entry name" value="Myosin VI head, motor domain, U50 subdomain"/>
    <property type="match status" value="1"/>
</dbReference>
<dbReference type="Pfam" id="PF00063">
    <property type="entry name" value="Myosin_head"/>
    <property type="match status" value="1"/>
</dbReference>